<reference evidence="1 2" key="1">
    <citation type="submission" date="2019-09" db="EMBL/GenBank/DDBJ databases">
        <title>The complete genome of Methanoplanus sp. FWC-SCC4.</title>
        <authorList>
            <person name="Chen S.-C."/>
            <person name="Zhou Y.-Z."/>
            <person name="Lai M.-C."/>
        </authorList>
    </citation>
    <scope>NUCLEOTIDE SEQUENCE [LARGE SCALE GENOMIC DNA]</scope>
    <source>
        <strain evidence="1 2">FWC-SCC4</strain>
    </source>
</reference>
<proteinExistence type="predicted"/>
<accession>A0AA97FD93</accession>
<dbReference type="Proteomes" id="UP001301797">
    <property type="component" value="Chromosome"/>
</dbReference>
<dbReference type="RefSeq" id="WP_317136259.1">
    <property type="nucleotide sequence ID" value="NZ_CP043875.1"/>
</dbReference>
<dbReference type="GeneID" id="85230308"/>
<organism evidence="1 2">
    <name type="scientific">Methanochimaera problematica</name>
    <dbReference type="NCBI Taxonomy" id="2609417"/>
    <lineage>
        <taxon>Archaea</taxon>
        <taxon>Methanobacteriati</taxon>
        <taxon>Methanobacteriota</taxon>
        <taxon>Stenosarchaea group</taxon>
        <taxon>Methanomicrobia</taxon>
        <taxon>Methanomicrobiales</taxon>
        <taxon>Methanomicrobiaceae</taxon>
        <taxon>Methanochimaera</taxon>
    </lineage>
</organism>
<name>A0AA97FD93_9EURY</name>
<dbReference type="EMBL" id="CP043875">
    <property type="protein sequence ID" value="WOF16824.1"/>
    <property type="molecule type" value="Genomic_DNA"/>
</dbReference>
<dbReference type="AlphaFoldDB" id="A0AA97FD93"/>
<keyword evidence="2" id="KW-1185">Reference proteome</keyword>
<dbReference type="KEGG" id="mefw:F1737_09040"/>
<sequence length="128" mass="14612">MYPNTPNQPTQPLLPPEILRFQKMDLMLGEGTDYEPLAHLSQEQIKTIELYKAFHQHLIQGGVEDGIDIIITFLEGYKHLSPSVDRLGRMEIAGMLKSAPSYQLFPEKEKEDDITKKSLLDRLFGGKK</sequence>
<evidence type="ECO:0000313" key="1">
    <source>
        <dbReference type="EMBL" id="WOF16824.1"/>
    </source>
</evidence>
<protein>
    <submittedName>
        <fullName evidence="1">Uncharacterized protein</fullName>
    </submittedName>
</protein>
<evidence type="ECO:0000313" key="2">
    <source>
        <dbReference type="Proteomes" id="UP001301797"/>
    </source>
</evidence>
<gene>
    <name evidence="1" type="ORF">F1737_09040</name>
</gene>